<dbReference type="Pfam" id="PF02417">
    <property type="entry name" value="Chromate_transp"/>
    <property type="match status" value="1"/>
</dbReference>
<dbReference type="RefSeq" id="WP_270896804.1">
    <property type="nucleotide sequence ID" value="NZ_JBHSPF010000003.1"/>
</dbReference>
<name>A0ABW0U517_9BACI</name>
<protein>
    <submittedName>
        <fullName evidence="8">Chromate transporter</fullName>
    </submittedName>
</protein>
<feature type="transmembrane region" description="Helical" evidence="7">
    <location>
        <begin position="137"/>
        <end position="153"/>
    </location>
</feature>
<dbReference type="PANTHER" id="PTHR43663">
    <property type="entry name" value="CHROMATE TRANSPORT PROTEIN-RELATED"/>
    <property type="match status" value="1"/>
</dbReference>
<evidence type="ECO:0000256" key="1">
    <source>
        <dbReference type="ARBA" id="ARBA00004651"/>
    </source>
</evidence>
<feature type="transmembrane region" description="Helical" evidence="7">
    <location>
        <begin position="113"/>
        <end position="131"/>
    </location>
</feature>
<evidence type="ECO:0000256" key="2">
    <source>
        <dbReference type="ARBA" id="ARBA00005262"/>
    </source>
</evidence>
<comment type="subcellular location">
    <subcellularLocation>
        <location evidence="1">Cell membrane</location>
        <topology evidence="1">Multi-pass membrane protein</topology>
    </subcellularLocation>
</comment>
<comment type="similarity">
    <text evidence="2">Belongs to the chromate ion transporter (CHR) (TC 2.A.51) family.</text>
</comment>
<accession>A0ABW0U517</accession>
<dbReference type="InterPro" id="IPR003370">
    <property type="entry name" value="Chromate_transpt"/>
</dbReference>
<evidence type="ECO:0000313" key="9">
    <source>
        <dbReference type="Proteomes" id="UP001596143"/>
    </source>
</evidence>
<evidence type="ECO:0000256" key="6">
    <source>
        <dbReference type="ARBA" id="ARBA00023136"/>
    </source>
</evidence>
<dbReference type="EMBL" id="JBHSPF010000003">
    <property type="protein sequence ID" value="MFC5627339.1"/>
    <property type="molecule type" value="Genomic_DNA"/>
</dbReference>
<sequence length="181" mass="19510">MVYVEIFWAFFLANLLGYGGGPATIPLIQNEVVNRYEWVSLHEFSELLAIANALPGPIATKLGGFIGYEVGGVLGALVALVATIAPSAIAVIILLQFAAMFKDSLQIKYMTRSVQPVIAILLGVLAIQFIYTSFEDSGLIHLMIVTVLSYLFLEKFKTHPALVIAGALLYGGLFMSGLIIS</sequence>
<keyword evidence="6 7" id="KW-0472">Membrane</keyword>
<feature type="transmembrane region" description="Helical" evidence="7">
    <location>
        <begin position="74"/>
        <end position="101"/>
    </location>
</feature>
<evidence type="ECO:0000256" key="4">
    <source>
        <dbReference type="ARBA" id="ARBA00022692"/>
    </source>
</evidence>
<evidence type="ECO:0000256" key="5">
    <source>
        <dbReference type="ARBA" id="ARBA00022989"/>
    </source>
</evidence>
<evidence type="ECO:0000256" key="3">
    <source>
        <dbReference type="ARBA" id="ARBA00022475"/>
    </source>
</evidence>
<dbReference type="Proteomes" id="UP001596143">
    <property type="component" value="Unassembled WGS sequence"/>
</dbReference>
<feature type="transmembrane region" description="Helical" evidence="7">
    <location>
        <begin position="160"/>
        <end position="180"/>
    </location>
</feature>
<reference evidence="9" key="1">
    <citation type="journal article" date="2019" name="Int. J. Syst. Evol. Microbiol.">
        <title>The Global Catalogue of Microorganisms (GCM) 10K type strain sequencing project: providing services to taxonomists for standard genome sequencing and annotation.</title>
        <authorList>
            <consortium name="The Broad Institute Genomics Platform"/>
            <consortium name="The Broad Institute Genome Sequencing Center for Infectious Disease"/>
            <person name="Wu L."/>
            <person name="Ma J."/>
        </authorList>
    </citation>
    <scope>NUCLEOTIDE SEQUENCE [LARGE SCALE GENOMIC DNA]</scope>
    <source>
        <strain evidence="9">CGMCC 1.15790</strain>
    </source>
</reference>
<keyword evidence="9" id="KW-1185">Reference proteome</keyword>
<evidence type="ECO:0000313" key="8">
    <source>
        <dbReference type="EMBL" id="MFC5627339.1"/>
    </source>
</evidence>
<gene>
    <name evidence="8" type="ORF">ACFPTR_00320</name>
</gene>
<keyword evidence="5 7" id="KW-1133">Transmembrane helix</keyword>
<dbReference type="PANTHER" id="PTHR43663:SF1">
    <property type="entry name" value="CHROMATE TRANSPORTER"/>
    <property type="match status" value="1"/>
</dbReference>
<evidence type="ECO:0000256" key="7">
    <source>
        <dbReference type="SAM" id="Phobius"/>
    </source>
</evidence>
<organism evidence="8 9">
    <name type="scientific">Aliibacillus thermotolerans</name>
    <dbReference type="NCBI Taxonomy" id="1834418"/>
    <lineage>
        <taxon>Bacteria</taxon>
        <taxon>Bacillati</taxon>
        <taxon>Bacillota</taxon>
        <taxon>Bacilli</taxon>
        <taxon>Bacillales</taxon>
        <taxon>Bacillaceae</taxon>
        <taxon>Aliibacillus</taxon>
    </lineage>
</organism>
<feature type="transmembrane region" description="Helical" evidence="7">
    <location>
        <begin position="6"/>
        <end position="27"/>
    </location>
</feature>
<keyword evidence="3" id="KW-1003">Cell membrane</keyword>
<comment type="caution">
    <text evidence="8">The sequence shown here is derived from an EMBL/GenBank/DDBJ whole genome shotgun (WGS) entry which is preliminary data.</text>
</comment>
<proteinExistence type="inferred from homology"/>
<dbReference type="InterPro" id="IPR052518">
    <property type="entry name" value="CHR_Transporter"/>
</dbReference>
<keyword evidence="4 7" id="KW-0812">Transmembrane</keyword>